<keyword evidence="1" id="KW-0670">Pyruvate</keyword>
<dbReference type="AlphaFoldDB" id="A0A4U0P6T4"/>
<dbReference type="PANTHER" id="PTHR42905:SF16">
    <property type="entry name" value="CARBOXYPHOSPHONOENOLPYRUVATE PHOSPHONOMUTASE-LIKE PROTEIN (AFU_ORTHOLOGUE AFUA_5G07230)"/>
    <property type="match status" value="1"/>
</dbReference>
<dbReference type="RefSeq" id="WP_136899721.1">
    <property type="nucleotide sequence ID" value="NZ_SUME01000001.1"/>
</dbReference>
<accession>A0A4U0P6T4</accession>
<name>A0A4U0P6T4_9SPHI</name>
<keyword evidence="1" id="KW-0456">Lyase</keyword>
<dbReference type="EMBL" id="SUME01000001">
    <property type="protein sequence ID" value="TJZ63175.1"/>
    <property type="molecule type" value="Genomic_DNA"/>
</dbReference>
<dbReference type="InterPro" id="IPR040442">
    <property type="entry name" value="Pyrv_kinase-like_dom_sf"/>
</dbReference>
<dbReference type="GO" id="GO:0016829">
    <property type="term" value="F:lyase activity"/>
    <property type="evidence" value="ECO:0007669"/>
    <property type="project" value="UniProtKB-KW"/>
</dbReference>
<proteinExistence type="predicted"/>
<dbReference type="Gene3D" id="3.20.20.60">
    <property type="entry name" value="Phosphoenolpyruvate-binding domains"/>
    <property type="match status" value="1"/>
</dbReference>
<reference evidence="1 2" key="1">
    <citation type="submission" date="2019-04" db="EMBL/GenBank/DDBJ databases">
        <title>Sphingobacterium olei sp. nov., isolated from oil-contaminated soil.</title>
        <authorList>
            <person name="Liu B."/>
        </authorList>
    </citation>
    <scope>NUCLEOTIDE SEQUENCE [LARGE SCALE GENOMIC DNA]</scope>
    <source>
        <strain evidence="1 2">HAL-9</strain>
    </source>
</reference>
<gene>
    <name evidence="1" type="ORF">FAZ15_02460</name>
</gene>
<comment type="caution">
    <text evidence="1">The sequence shown here is derived from an EMBL/GenBank/DDBJ whole genome shotgun (WGS) entry which is preliminary data.</text>
</comment>
<dbReference type="OrthoDB" id="9780430at2"/>
<dbReference type="Proteomes" id="UP000306808">
    <property type="component" value="Unassembled WGS sequence"/>
</dbReference>
<dbReference type="SUPFAM" id="SSF51621">
    <property type="entry name" value="Phosphoenolpyruvate/pyruvate domain"/>
    <property type="match status" value="1"/>
</dbReference>
<evidence type="ECO:0000313" key="1">
    <source>
        <dbReference type="EMBL" id="TJZ63175.1"/>
    </source>
</evidence>
<dbReference type="InterPro" id="IPR039556">
    <property type="entry name" value="ICL/PEPM"/>
</dbReference>
<dbReference type="CDD" id="cd00377">
    <property type="entry name" value="ICL_PEPM"/>
    <property type="match status" value="1"/>
</dbReference>
<protein>
    <submittedName>
        <fullName evidence="1">Isocitrate lyase/phosphoenolpyruvate mutase family protein</fullName>
    </submittedName>
</protein>
<evidence type="ECO:0000313" key="2">
    <source>
        <dbReference type="Proteomes" id="UP000306808"/>
    </source>
</evidence>
<sequence length="248" mass="27281">MSLSSFKNLHKQSSPLILGNVWDAHSAKIAEKCGFKALGSSSHAIANILGYEDGENISFDELFFVVQRIVKSVEIPVSVDLEAGYSDDPQQVAQYVKKLTDIGVVGINLEDGKVEGGKRILGSSTLLVDKIQAIKEVTDVFINARTDTYVTQHQDSLAESIKRSSLYMQAGADGIFVPLIELKEDIKQLTQEIGLPLNVFLTPNLPNLEVLGKIGVKRISHGAKLYEWLTKKAEKALSEYLENPKIPE</sequence>
<dbReference type="InterPro" id="IPR015813">
    <property type="entry name" value="Pyrv/PenolPyrv_kinase-like_dom"/>
</dbReference>
<dbReference type="PANTHER" id="PTHR42905">
    <property type="entry name" value="PHOSPHOENOLPYRUVATE CARBOXYLASE"/>
    <property type="match status" value="1"/>
</dbReference>
<keyword evidence="2" id="KW-1185">Reference proteome</keyword>
<organism evidence="1 2">
    <name type="scientific">Sphingobacterium olei</name>
    <dbReference type="NCBI Taxonomy" id="2571155"/>
    <lineage>
        <taxon>Bacteria</taxon>
        <taxon>Pseudomonadati</taxon>
        <taxon>Bacteroidota</taxon>
        <taxon>Sphingobacteriia</taxon>
        <taxon>Sphingobacteriales</taxon>
        <taxon>Sphingobacteriaceae</taxon>
        <taxon>Sphingobacterium</taxon>
    </lineage>
</organism>
<dbReference type="Pfam" id="PF13714">
    <property type="entry name" value="PEP_mutase"/>
    <property type="match status" value="1"/>
</dbReference>